<keyword evidence="1" id="KW-0547">Nucleotide-binding</keyword>
<evidence type="ECO:0000259" key="8">
    <source>
        <dbReference type="PROSITE" id="PS50113"/>
    </source>
</evidence>
<dbReference type="CDD" id="cd00009">
    <property type="entry name" value="AAA"/>
    <property type="match status" value="1"/>
</dbReference>
<comment type="caution">
    <text evidence="9">The sequence shown here is derived from an EMBL/GenBank/DDBJ whole genome shotgun (WGS) entry which is preliminary data.</text>
</comment>
<gene>
    <name evidence="9" type="ORF">FVF58_29385</name>
</gene>
<dbReference type="SUPFAM" id="SSF55785">
    <property type="entry name" value="PYP-like sensor domain (PAS domain)"/>
    <property type="match status" value="3"/>
</dbReference>
<dbReference type="Pfam" id="PF02954">
    <property type="entry name" value="HTH_8"/>
    <property type="match status" value="1"/>
</dbReference>
<protein>
    <submittedName>
        <fullName evidence="9">PAS domain-containing protein</fullName>
    </submittedName>
</protein>
<organism evidence="9 10">
    <name type="scientific">Paraburkholderia panacisoli</name>
    <dbReference type="NCBI Taxonomy" id="2603818"/>
    <lineage>
        <taxon>Bacteria</taxon>
        <taxon>Pseudomonadati</taxon>
        <taxon>Pseudomonadota</taxon>
        <taxon>Betaproteobacteria</taxon>
        <taxon>Burkholderiales</taxon>
        <taxon>Burkholderiaceae</taxon>
        <taxon>Paraburkholderia</taxon>
    </lineage>
</organism>
<dbReference type="InterPro" id="IPR058031">
    <property type="entry name" value="AAA_lid_NorR"/>
</dbReference>
<dbReference type="InterPro" id="IPR000700">
    <property type="entry name" value="PAS-assoc_C"/>
</dbReference>
<dbReference type="Gene3D" id="3.40.50.300">
    <property type="entry name" value="P-loop containing nucleotide triphosphate hydrolases"/>
    <property type="match status" value="1"/>
</dbReference>
<feature type="domain" description="PAC" evidence="8">
    <location>
        <begin position="87"/>
        <end position="139"/>
    </location>
</feature>
<feature type="domain" description="PAC" evidence="8">
    <location>
        <begin position="332"/>
        <end position="384"/>
    </location>
</feature>
<dbReference type="InterPro" id="IPR035965">
    <property type="entry name" value="PAS-like_dom_sf"/>
</dbReference>
<dbReference type="PANTHER" id="PTHR32071">
    <property type="entry name" value="TRANSCRIPTIONAL REGULATORY PROTEIN"/>
    <property type="match status" value="1"/>
</dbReference>
<keyword evidence="5" id="KW-0804">Transcription</keyword>
<dbReference type="InterPro" id="IPR000014">
    <property type="entry name" value="PAS"/>
</dbReference>
<dbReference type="Gene3D" id="1.10.8.60">
    <property type="match status" value="1"/>
</dbReference>
<evidence type="ECO:0000259" key="6">
    <source>
        <dbReference type="PROSITE" id="PS50045"/>
    </source>
</evidence>
<dbReference type="GO" id="GO:0006355">
    <property type="term" value="P:regulation of DNA-templated transcription"/>
    <property type="evidence" value="ECO:0007669"/>
    <property type="project" value="InterPro"/>
</dbReference>
<dbReference type="InterPro" id="IPR002078">
    <property type="entry name" value="Sigma_54_int"/>
</dbReference>
<dbReference type="PROSITE" id="PS50112">
    <property type="entry name" value="PAS"/>
    <property type="match status" value="2"/>
</dbReference>
<reference evidence="9 10" key="1">
    <citation type="submission" date="2019-08" db="EMBL/GenBank/DDBJ databases">
        <title>Paraburkholderia sp. DCY113.</title>
        <authorList>
            <person name="Kang J."/>
        </authorList>
    </citation>
    <scope>NUCLEOTIDE SEQUENCE [LARGE SCALE GENOMIC DNA]</scope>
    <source>
        <strain evidence="9 10">DCY113</strain>
    </source>
</reference>
<dbReference type="Proteomes" id="UP000325273">
    <property type="component" value="Unassembled WGS sequence"/>
</dbReference>
<evidence type="ECO:0000256" key="1">
    <source>
        <dbReference type="ARBA" id="ARBA00022741"/>
    </source>
</evidence>
<dbReference type="InterPro" id="IPR027417">
    <property type="entry name" value="P-loop_NTPase"/>
</dbReference>
<dbReference type="SMART" id="SM00086">
    <property type="entry name" value="PAC"/>
    <property type="match status" value="3"/>
</dbReference>
<dbReference type="Pfam" id="PF00158">
    <property type="entry name" value="Sigma54_activat"/>
    <property type="match status" value="1"/>
</dbReference>
<dbReference type="InterPro" id="IPR009057">
    <property type="entry name" value="Homeodomain-like_sf"/>
</dbReference>
<feature type="domain" description="PAC" evidence="8">
    <location>
        <begin position="207"/>
        <end position="258"/>
    </location>
</feature>
<evidence type="ECO:0000256" key="2">
    <source>
        <dbReference type="ARBA" id="ARBA00022840"/>
    </source>
</evidence>
<dbReference type="InterPro" id="IPR002197">
    <property type="entry name" value="HTH_Fis"/>
</dbReference>
<feature type="domain" description="PAS" evidence="7">
    <location>
        <begin position="259"/>
        <end position="329"/>
    </location>
</feature>
<dbReference type="GO" id="GO:0043565">
    <property type="term" value="F:sequence-specific DNA binding"/>
    <property type="evidence" value="ECO:0007669"/>
    <property type="project" value="InterPro"/>
</dbReference>
<dbReference type="Gene3D" id="1.10.10.60">
    <property type="entry name" value="Homeodomain-like"/>
    <property type="match status" value="1"/>
</dbReference>
<dbReference type="PROSITE" id="PS00675">
    <property type="entry name" value="SIGMA54_INTERACT_1"/>
    <property type="match status" value="1"/>
</dbReference>
<dbReference type="Pfam" id="PF25601">
    <property type="entry name" value="AAA_lid_14"/>
    <property type="match status" value="1"/>
</dbReference>
<evidence type="ECO:0000256" key="3">
    <source>
        <dbReference type="ARBA" id="ARBA00023015"/>
    </source>
</evidence>
<dbReference type="InterPro" id="IPR003593">
    <property type="entry name" value="AAA+_ATPase"/>
</dbReference>
<dbReference type="SMART" id="SM00091">
    <property type="entry name" value="PAS"/>
    <property type="match status" value="3"/>
</dbReference>
<proteinExistence type="predicted"/>
<feature type="domain" description="PAS" evidence="7">
    <location>
        <begin position="154"/>
        <end position="204"/>
    </location>
</feature>
<dbReference type="InterPro" id="IPR025944">
    <property type="entry name" value="Sigma_54_int_dom_CS"/>
</dbReference>
<dbReference type="PROSITE" id="PS00688">
    <property type="entry name" value="SIGMA54_INTERACT_3"/>
    <property type="match status" value="1"/>
</dbReference>
<dbReference type="GO" id="GO:0005524">
    <property type="term" value="F:ATP binding"/>
    <property type="evidence" value="ECO:0007669"/>
    <property type="project" value="UniProtKB-KW"/>
</dbReference>
<dbReference type="Gene3D" id="3.30.450.20">
    <property type="entry name" value="PAS domain"/>
    <property type="match status" value="3"/>
</dbReference>
<keyword evidence="4" id="KW-0238">DNA-binding</keyword>
<dbReference type="PROSITE" id="PS50113">
    <property type="entry name" value="PAC"/>
    <property type="match status" value="3"/>
</dbReference>
<dbReference type="PROSITE" id="PS00676">
    <property type="entry name" value="SIGMA54_INTERACT_2"/>
    <property type="match status" value="1"/>
</dbReference>
<dbReference type="FunFam" id="3.40.50.300:FF:000006">
    <property type="entry name" value="DNA-binding transcriptional regulator NtrC"/>
    <property type="match status" value="1"/>
</dbReference>
<dbReference type="InterPro" id="IPR025662">
    <property type="entry name" value="Sigma_54_int_dom_ATP-bd_1"/>
</dbReference>
<dbReference type="CDD" id="cd00130">
    <property type="entry name" value="PAS"/>
    <property type="match status" value="3"/>
</dbReference>
<feature type="domain" description="Sigma-54 factor interaction" evidence="6">
    <location>
        <begin position="402"/>
        <end position="631"/>
    </location>
</feature>
<dbReference type="InterPro" id="IPR025943">
    <property type="entry name" value="Sigma_54_int_dom_ATP-bd_2"/>
</dbReference>
<dbReference type="InterPro" id="IPR001610">
    <property type="entry name" value="PAC"/>
</dbReference>
<evidence type="ECO:0000313" key="9">
    <source>
        <dbReference type="EMBL" id="KAA1005337.1"/>
    </source>
</evidence>
<dbReference type="SMART" id="SM00382">
    <property type="entry name" value="AAA"/>
    <property type="match status" value="1"/>
</dbReference>
<dbReference type="EMBL" id="VTUZ01000023">
    <property type="protein sequence ID" value="KAA1005337.1"/>
    <property type="molecule type" value="Genomic_DNA"/>
</dbReference>
<dbReference type="PROSITE" id="PS50045">
    <property type="entry name" value="SIGMA54_INTERACT_4"/>
    <property type="match status" value="1"/>
</dbReference>
<dbReference type="PANTHER" id="PTHR32071:SF117">
    <property type="entry name" value="PTS-DEPENDENT DIHYDROXYACETONE KINASE OPERON REGULATORY PROTEIN-RELATED"/>
    <property type="match status" value="1"/>
</dbReference>
<dbReference type="AlphaFoldDB" id="A0A5B0GR23"/>
<evidence type="ECO:0000259" key="7">
    <source>
        <dbReference type="PROSITE" id="PS50112"/>
    </source>
</evidence>
<evidence type="ECO:0000256" key="5">
    <source>
        <dbReference type="ARBA" id="ARBA00023163"/>
    </source>
</evidence>
<dbReference type="InterPro" id="IPR013655">
    <property type="entry name" value="PAS_fold_3"/>
</dbReference>
<evidence type="ECO:0000256" key="4">
    <source>
        <dbReference type="ARBA" id="ARBA00023125"/>
    </source>
</evidence>
<dbReference type="RefSeq" id="WP_149673283.1">
    <property type="nucleotide sequence ID" value="NZ_VTUZ01000023.1"/>
</dbReference>
<keyword evidence="3" id="KW-0805">Transcription regulation</keyword>
<dbReference type="Pfam" id="PF08447">
    <property type="entry name" value="PAS_3"/>
    <property type="match status" value="3"/>
</dbReference>
<dbReference type="SUPFAM" id="SSF46689">
    <property type="entry name" value="Homeodomain-like"/>
    <property type="match status" value="1"/>
</dbReference>
<sequence>MDAFTKEPLHAALNLMAAHSWYANQSGALTFVSERCADYLGLASDDPLRCGIETGAAWDSHIAWLHPDDQDEARNVWSKCVGSRSAGEVTFRVRNAEGGYRWFHCHAEPLLAKDGTLQGWIGINFDVEERKQAEFYLAEGERLGRSGSWAFNAGRFEYWSGGLFQIHGLKAADKAPSISEYLALVHPEDRDFMSQAIQKMLADHEAFDFTKRIVWPDGTTHHIRCVGTPVSDGGIFRRFVGIGMDVTEQERLTRALREREEEFQQILDLTPQLIAVLGPRRERLYANRTALAYLGGSLDEWRQRDTSSEVQPDDLDRHNALAERALSGGSAYEMEVRIRNSDGIYRWLLARYNPLRDDQGRIIRWYVACTDIDDRKRDEERLQQENVALRQEIDKVSMFEEIVGTSPALTAVLSRVAKVAASDSTVLITGETGTGKELIARAIHRRSRRASRAFVAVNCAAIPRELIASELFGHEKGAFTGATQRRLGRFELADGGTIFLDEVGELLPAMQAALLRMLQEREFERVGGREVIRVDVHVIAATNRDLEEAVAAGTFRQDLFYRLAVFPVEMPPLRERADDIPLLAAYFIDRYAHKMGKSYRHVNKGTLDRLKAYPWPGNVRELQNVIERSMIICDSDEFMIDESWLSASPARDSRVVFPATLAAHEKTIIEEALRACGGRVFGPAGAAMRLGIPRSTLESKIRALRIDKSRFRPRSAKS</sequence>
<name>A0A5B0GR23_9BURK</name>
<keyword evidence="2" id="KW-0067">ATP-binding</keyword>
<accession>A0A5B0GR23</accession>
<evidence type="ECO:0000313" key="10">
    <source>
        <dbReference type="Proteomes" id="UP000325273"/>
    </source>
</evidence>
<dbReference type="SUPFAM" id="SSF52540">
    <property type="entry name" value="P-loop containing nucleoside triphosphate hydrolases"/>
    <property type="match status" value="1"/>
</dbReference>
<dbReference type="NCBIfam" id="TIGR00229">
    <property type="entry name" value="sensory_box"/>
    <property type="match status" value="3"/>
</dbReference>
<keyword evidence="10" id="KW-1185">Reference proteome</keyword>